<dbReference type="GO" id="GO:0005737">
    <property type="term" value="C:cytoplasm"/>
    <property type="evidence" value="ECO:0007669"/>
    <property type="project" value="UniProtKB-ARBA"/>
</dbReference>
<dbReference type="Gene3D" id="2.30.250.10">
    <property type="entry name" value="Aminopeptidase i, Domain 2"/>
    <property type="match status" value="1"/>
</dbReference>
<comment type="subunit">
    <text evidence="4">Tetrahedron-shaped homododecamer built from six homodimers.</text>
</comment>
<dbReference type="PANTHER" id="PTHR28570:SF3">
    <property type="entry name" value="ASPARTYL AMINOPEPTIDASE"/>
    <property type="match status" value="1"/>
</dbReference>
<dbReference type="GO" id="GO:0004177">
    <property type="term" value="F:aminopeptidase activity"/>
    <property type="evidence" value="ECO:0007669"/>
    <property type="project" value="UniProtKB-KW"/>
</dbReference>
<keyword evidence="10 13" id="KW-0378">Hydrolase</keyword>
<evidence type="ECO:0000313" key="15">
    <source>
        <dbReference type="Proteomes" id="UP001152320"/>
    </source>
</evidence>
<dbReference type="PRINTS" id="PR00932">
    <property type="entry name" value="AMINO1PTASE"/>
</dbReference>
<evidence type="ECO:0000313" key="14">
    <source>
        <dbReference type="EMBL" id="KAJ8036416.1"/>
    </source>
</evidence>
<dbReference type="NCBIfam" id="NF002759">
    <property type="entry name" value="PRK02813.1"/>
    <property type="match status" value="1"/>
</dbReference>
<evidence type="ECO:0000256" key="4">
    <source>
        <dbReference type="ARBA" id="ARBA00011395"/>
    </source>
</evidence>
<dbReference type="AlphaFoldDB" id="A0A9Q1C0M2"/>
<dbReference type="GO" id="GO:0006508">
    <property type="term" value="P:proteolysis"/>
    <property type="evidence" value="ECO:0007669"/>
    <property type="project" value="UniProtKB-KW"/>
</dbReference>
<evidence type="ECO:0000256" key="11">
    <source>
        <dbReference type="ARBA" id="ARBA00022833"/>
    </source>
</evidence>
<dbReference type="InterPro" id="IPR001948">
    <property type="entry name" value="Peptidase_M18"/>
</dbReference>
<name>A0A9Q1C0M2_HOLLE</name>
<dbReference type="Gene3D" id="3.40.630.10">
    <property type="entry name" value="Zn peptidases"/>
    <property type="match status" value="1"/>
</dbReference>
<dbReference type="OrthoDB" id="9880441at2759"/>
<evidence type="ECO:0000256" key="6">
    <source>
        <dbReference type="ARBA" id="ARBA00015118"/>
    </source>
</evidence>
<dbReference type="GO" id="GO:0008237">
    <property type="term" value="F:metallopeptidase activity"/>
    <property type="evidence" value="ECO:0007669"/>
    <property type="project" value="UniProtKB-KW"/>
</dbReference>
<proteinExistence type="inferred from homology"/>
<dbReference type="EC" id="3.4.11.21" evidence="5"/>
<dbReference type="EMBL" id="JAIZAY010000009">
    <property type="protein sequence ID" value="KAJ8036416.1"/>
    <property type="molecule type" value="Genomic_DNA"/>
</dbReference>
<evidence type="ECO:0000256" key="5">
    <source>
        <dbReference type="ARBA" id="ARBA00011965"/>
    </source>
</evidence>
<dbReference type="FunFam" id="2.30.250.10:FF:000001">
    <property type="entry name" value="Aspartyl aminopeptidase 1"/>
    <property type="match status" value="1"/>
</dbReference>
<comment type="cofactor">
    <cofactor evidence="2">
        <name>Zn(2+)</name>
        <dbReference type="ChEBI" id="CHEBI:29105"/>
    </cofactor>
</comment>
<sequence>MTLNYVSKNELLAAAGKFLEFVNSAPSPYHVVGQCRKMLVAGGFTELKERDAWDIQPMQKYFVTRNQSTIVAFAVGGAYVPGNGFSIIGAHTDSPCLKVKPISKKTKCGYLQVGVECYGGGIWHTWFDRDLTIGGRVLLRDDEGQVTHHLVHIKKPILRVPNIAIHLFRDHNTKFAPNKETEIVPILATTIEEELQRTYDTGENLSGAETKHHPLFVKLLCDELKCQPAQIMDFDLCLADHQPGTIGGALDEFIFSPRIDNQVNCFCSVEGLIKSCEDGFLESDPNIRMMTLFDNEEVGSQSAQGAGSSLTEWLMRRISGPGTGLEQAIPKSFLISADQAHAVHPNYIDKHEEHHKVALHGGPVLKFNCNQRYATTAVTASLMRIVAERACVPLQDIVVRNDSPCGSTIGPILSAKLGLRTVDLGSPQLSMHSIREQCCVTGIHQLIQLYRTFYERFAGIDSTVKID</sequence>
<dbReference type="SUPFAM" id="SSF101821">
    <property type="entry name" value="Aminopeptidase/glucanase lid domain"/>
    <property type="match status" value="1"/>
</dbReference>
<evidence type="ECO:0000256" key="2">
    <source>
        <dbReference type="ARBA" id="ARBA00001947"/>
    </source>
</evidence>
<comment type="similarity">
    <text evidence="3 13">Belongs to the peptidase M18 family.</text>
</comment>
<gene>
    <name evidence="14" type="ORF">HOLleu_20377</name>
</gene>
<dbReference type="InterPro" id="IPR023358">
    <property type="entry name" value="Peptidase_M18_dom2"/>
</dbReference>
<evidence type="ECO:0000256" key="9">
    <source>
        <dbReference type="ARBA" id="ARBA00022723"/>
    </source>
</evidence>
<evidence type="ECO:0000256" key="10">
    <source>
        <dbReference type="ARBA" id="ARBA00022801"/>
    </source>
</evidence>
<dbReference type="GO" id="GO:0008270">
    <property type="term" value="F:zinc ion binding"/>
    <property type="evidence" value="ECO:0007669"/>
    <property type="project" value="InterPro"/>
</dbReference>
<comment type="caution">
    <text evidence="14">The sequence shown here is derived from an EMBL/GenBank/DDBJ whole genome shotgun (WGS) entry which is preliminary data.</text>
</comment>
<keyword evidence="15" id="KW-1185">Reference proteome</keyword>
<dbReference type="SUPFAM" id="SSF53187">
    <property type="entry name" value="Zn-dependent exopeptidases"/>
    <property type="match status" value="1"/>
</dbReference>
<protein>
    <recommendedName>
        <fullName evidence="6">Aspartyl aminopeptidase</fullName>
        <ecNumber evidence="5">3.4.11.21</ecNumber>
    </recommendedName>
</protein>
<evidence type="ECO:0000256" key="3">
    <source>
        <dbReference type="ARBA" id="ARBA00008290"/>
    </source>
</evidence>
<dbReference type="Pfam" id="PF02127">
    <property type="entry name" value="Peptidase_M18"/>
    <property type="match status" value="1"/>
</dbReference>
<dbReference type="PANTHER" id="PTHR28570">
    <property type="entry name" value="ASPARTYL AMINOPEPTIDASE"/>
    <property type="match status" value="1"/>
</dbReference>
<evidence type="ECO:0000256" key="12">
    <source>
        <dbReference type="ARBA" id="ARBA00023049"/>
    </source>
</evidence>
<dbReference type="CDD" id="cd05658">
    <property type="entry name" value="M18_DAP"/>
    <property type="match status" value="1"/>
</dbReference>
<reference evidence="14" key="1">
    <citation type="submission" date="2021-10" db="EMBL/GenBank/DDBJ databases">
        <title>Tropical sea cucumber genome reveals ecological adaptation and Cuvierian tubules defense mechanism.</title>
        <authorList>
            <person name="Chen T."/>
        </authorList>
    </citation>
    <scope>NUCLEOTIDE SEQUENCE</scope>
    <source>
        <strain evidence="14">Nanhai2018</strain>
        <tissue evidence="14">Muscle</tissue>
    </source>
</reference>
<comment type="catalytic activity">
    <reaction evidence="1">
        <text>Release of an N-terminal aspartate or glutamate from a peptide, with a preference for aspartate.</text>
        <dbReference type="EC" id="3.4.11.21"/>
    </reaction>
</comment>
<evidence type="ECO:0000256" key="8">
    <source>
        <dbReference type="ARBA" id="ARBA00022670"/>
    </source>
</evidence>
<evidence type="ECO:0000256" key="1">
    <source>
        <dbReference type="ARBA" id="ARBA00001335"/>
    </source>
</evidence>
<keyword evidence="8 13" id="KW-0645">Protease</keyword>
<keyword evidence="12 13" id="KW-0482">Metalloprotease</keyword>
<keyword evidence="9 13" id="KW-0479">Metal-binding</keyword>
<keyword evidence="11 13" id="KW-0862">Zinc</keyword>
<keyword evidence="7 13" id="KW-0031">Aminopeptidase</keyword>
<evidence type="ECO:0000256" key="13">
    <source>
        <dbReference type="RuleBase" id="RU004386"/>
    </source>
</evidence>
<dbReference type="Proteomes" id="UP001152320">
    <property type="component" value="Chromosome 9"/>
</dbReference>
<evidence type="ECO:0000256" key="7">
    <source>
        <dbReference type="ARBA" id="ARBA00022438"/>
    </source>
</evidence>
<organism evidence="14 15">
    <name type="scientific">Holothuria leucospilota</name>
    <name type="common">Black long sea cucumber</name>
    <name type="synonym">Mertensiothuria leucospilota</name>
    <dbReference type="NCBI Taxonomy" id="206669"/>
    <lineage>
        <taxon>Eukaryota</taxon>
        <taxon>Metazoa</taxon>
        <taxon>Echinodermata</taxon>
        <taxon>Eleutherozoa</taxon>
        <taxon>Echinozoa</taxon>
        <taxon>Holothuroidea</taxon>
        <taxon>Aspidochirotacea</taxon>
        <taxon>Aspidochirotida</taxon>
        <taxon>Holothuriidae</taxon>
        <taxon>Holothuria</taxon>
    </lineage>
</organism>
<accession>A0A9Q1C0M2</accession>